<dbReference type="InterPro" id="IPR035513">
    <property type="entry name" value="Invertase/methylesterase_inhib"/>
</dbReference>
<dbReference type="InterPro" id="IPR052421">
    <property type="entry name" value="PCW_Enzyme_Inhibitor"/>
</dbReference>
<protein>
    <recommendedName>
        <fullName evidence="5">Pectinesterase inhibitor domain-containing protein</fullName>
    </recommendedName>
</protein>
<sequence>MASPRNTCFHLAFILLVLNVLHLFARTSATPLNDVCNKVSDRTFCLNNFGSNPKTRNANLPLLGQIAIDRVQGDGAAISNRIQSLRLVAVYPILKTLLIRCESEYVLTLNELMTATDDLKNRRYGDLRLHAAWAVDTAERCESGFKRPYFSPITSENRIFKNLGEILVVIADNLNSGKH</sequence>
<evidence type="ECO:0000256" key="2">
    <source>
        <dbReference type="ARBA" id="ARBA00023157"/>
    </source>
</evidence>
<evidence type="ECO:0000256" key="3">
    <source>
        <dbReference type="ARBA" id="ARBA00038471"/>
    </source>
</evidence>
<dbReference type="EMBL" id="WHWC01000008">
    <property type="protein sequence ID" value="KAG8378049.1"/>
    <property type="molecule type" value="Genomic_DNA"/>
</dbReference>
<comment type="similarity">
    <text evidence="3">Belongs to the PMEI family.</text>
</comment>
<dbReference type="InterPro" id="IPR006501">
    <property type="entry name" value="Pectinesterase_inhib_dom"/>
</dbReference>
<feature type="chain" id="PRO_5043619385" description="Pectinesterase inhibitor domain-containing protein" evidence="4">
    <location>
        <begin position="30"/>
        <end position="179"/>
    </location>
</feature>
<dbReference type="PANTHER" id="PTHR36710">
    <property type="entry name" value="PECTINESTERASE INHIBITOR-LIKE"/>
    <property type="match status" value="1"/>
</dbReference>
<dbReference type="AlphaFoldDB" id="A0AAV6XD69"/>
<evidence type="ECO:0000259" key="5">
    <source>
        <dbReference type="SMART" id="SM00856"/>
    </source>
</evidence>
<reference evidence="6" key="1">
    <citation type="submission" date="2019-10" db="EMBL/GenBank/DDBJ databases">
        <authorList>
            <person name="Zhang R."/>
            <person name="Pan Y."/>
            <person name="Wang J."/>
            <person name="Ma R."/>
            <person name="Yu S."/>
        </authorList>
    </citation>
    <scope>NUCLEOTIDE SEQUENCE</scope>
    <source>
        <strain evidence="6">LA-IB0</strain>
        <tissue evidence="6">Leaf</tissue>
    </source>
</reference>
<gene>
    <name evidence="6" type="ORF">BUALT_Bualt08G0097700</name>
</gene>
<keyword evidence="1 4" id="KW-0732">Signal</keyword>
<keyword evidence="2" id="KW-1015">Disulfide bond</keyword>
<evidence type="ECO:0000313" key="6">
    <source>
        <dbReference type="EMBL" id="KAG8378049.1"/>
    </source>
</evidence>
<dbReference type="Gene3D" id="1.20.140.40">
    <property type="entry name" value="Invertase/pectin methylesterase inhibitor family protein"/>
    <property type="match status" value="1"/>
</dbReference>
<feature type="domain" description="Pectinesterase inhibitor" evidence="5">
    <location>
        <begin position="27"/>
        <end position="170"/>
    </location>
</feature>
<name>A0AAV6XD69_9LAMI</name>
<keyword evidence="7" id="KW-1185">Reference proteome</keyword>
<dbReference type="Pfam" id="PF04043">
    <property type="entry name" value="PMEI"/>
    <property type="match status" value="1"/>
</dbReference>
<dbReference type="InterPro" id="IPR034086">
    <property type="entry name" value="PMEI_plant"/>
</dbReference>
<accession>A0AAV6XD69</accession>
<proteinExistence type="inferred from homology"/>
<dbReference type="CDD" id="cd15797">
    <property type="entry name" value="PMEI"/>
    <property type="match status" value="1"/>
</dbReference>
<feature type="signal peptide" evidence="4">
    <location>
        <begin position="1"/>
        <end position="29"/>
    </location>
</feature>
<dbReference type="SUPFAM" id="SSF101148">
    <property type="entry name" value="Plant invertase/pectin methylesterase inhibitor"/>
    <property type="match status" value="1"/>
</dbReference>
<dbReference type="GO" id="GO:0046910">
    <property type="term" value="F:pectinesterase inhibitor activity"/>
    <property type="evidence" value="ECO:0007669"/>
    <property type="project" value="InterPro"/>
</dbReference>
<dbReference type="PANTHER" id="PTHR36710:SF8">
    <property type="entry name" value="PECTINESTERASE INHIBITOR-LIKE"/>
    <property type="match status" value="1"/>
</dbReference>
<evidence type="ECO:0000313" key="7">
    <source>
        <dbReference type="Proteomes" id="UP000826271"/>
    </source>
</evidence>
<evidence type="ECO:0000256" key="4">
    <source>
        <dbReference type="SAM" id="SignalP"/>
    </source>
</evidence>
<dbReference type="SMART" id="SM00856">
    <property type="entry name" value="PMEI"/>
    <property type="match status" value="1"/>
</dbReference>
<comment type="caution">
    <text evidence="6">The sequence shown here is derived from an EMBL/GenBank/DDBJ whole genome shotgun (WGS) entry which is preliminary data.</text>
</comment>
<dbReference type="NCBIfam" id="TIGR01614">
    <property type="entry name" value="PME_inhib"/>
    <property type="match status" value="1"/>
</dbReference>
<evidence type="ECO:0000256" key="1">
    <source>
        <dbReference type="ARBA" id="ARBA00022729"/>
    </source>
</evidence>
<dbReference type="Proteomes" id="UP000826271">
    <property type="component" value="Unassembled WGS sequence"/>
</dbReference>
<organism evidence="6 7">
    <name type="scientific">Buddleja alternifolia</name>
    <dbReference type="NCBI Taxonomy" id="168488"/>
    <lineage>
        <taxon>Eukaryota</taxon>
        <taxon>Viridiplantae</taxon>
        <taxon>Streptophyta</taxon>
        <taxon>Embryophyta</taxon>
        <taxon>Tracheophyta</taxon>
        <taxon>Spermatophyta</taxon>
        <taxon>Magnoliopsida</taxon>
        <taxon>eudicotyledons</taxon>
        <taxon>Gunneridae</taxon>
        <taxon>Pentapetalae</taxon>
        <taxon>asterids</taxon>
        <taxon>lamiids</taxon>
        <taxon>Lamiales</taxon>
        <taxon>Scrophulariaceae</taxon>
        <taxon>Buddlejeae</taxon>
        <taxon>Buddleja</taxon>
    </lineage>
</organism>